<accession>A0A0A9EVC6</accession>
<evidence type="ECO:0000313" key="1">
    <source>
        <dbReference type="EMBL" id="JAE02949.1"/>
    </source>
</evidence>
<protein>
    <submittedName>
        <fullName evidence="1">Uncharacterized protein</fullName>
    </submittedName>
</protein>
<sequence length="38" mass="4238">MCFDIHHSSGISLQKILAHRNNLLSANNYTRPATSVIN</sequence>
<reference evidence="1" key="1">
    <citation type="submission" date="2014-09" db="EMBL/GenBank/DDBJ databases">
        <authorList>
            <person name="Magalhaes I.L.F."/>
            <person name="Oliveira U."/>
            <person name="Santos F.R."/>
            <person name="Vidigal T.H.D.A."/>
            <person name="Brescovit A.D."/>
            <person name="Santos A.J."/>
        </authorList>
    </citation>
    <scope>NUCLEOTIDE SEQUENCE</scope>
    <source>
        <tissue evidence="1">Shoot tissue taken approximately 20 cm above the soil surface</tissue>
    </source>
</reference>
<organism evidence="1">
    <name type="scientific">Arundo donax</name>
    <name type="common">Giant reed</name>
    <name type="synonym">Donax arundinaceus</name>
    <dbReference type="NCBI Taxonomy" id="35708"/>
    <lineage>
        <taxon>Eukaryota</taxon>
        <taxon>Viridiplantae</taxon>
        <taxon>Streptophyta</taxon>
        <taxon>Embryophyta</taxon>
        <taxon>Tracheophyta</taxon>
        <taxon>Spermatophyta</taxon>
        <taxon>Magnoliopsida</taxon>
        <taxon>Liliopsida</taxon>
        <taxon>Poales</taxon>
        <taxon>Poaceae</taxon>
        <taxon>PACMAD clade</taxon>
        <taxon>Arundinoideae</taxon>
        <taxon>Arundineae</taxon>
        <taxon>Arundo</taxon>
    </lineage>
</organism>
<reference evidence="1" key="2">
    <citation type="journal article" date="2015" name="Data Brief">
        <title>Shoot transcriptome of the giant reed, Arundo donax.</title>
        <authorList>
            <person name="Barrero R.A."/>
            <person name="Guerrero F.D."/>
            <person name="Moolhuijzen P."/>
            <person name="Goolsby J.A."/>
            <person name="Tidwell J."/>
            <person name="Bellgard S.E."/>
            <person name="Bellgard M.I."/>
        </authorList>
    </citation>
    <scope>NUCLEOTIDE SEQUENCE</scope>
    <source>
        <tissue evidence="1">Shoot tissue taken approximately 20 cm above the soil surface</tissue>
    </source>
</reference>
<dbReference type="AlphaFoldDB" id="A0A0A9EVC6"/>
<name>A0A0A9EVC6_ARUDO</name>
<proteinExistence type="predicted"/>
<dbReference type="EMBL" id="GBRH01194947">
    <property type="protein sequence ID" value="JAE02949.1"/>
    <property type="molecule type" value="Transcribed_RNA"/>
</dbReference>